<protein>
    <submittedName>
        <fullName evidence="1">Fructose-1,6-bisphosphatase class 1 3</fullName>
    </submittedName>
</protein>
<name>A0AAE1HCK1_9NEOP</name>
<dbReference type="AlphaFoldDB" id="A0AAE1HCK1"/>
<comment type="caution">
    <text evidence="1">The sequence shown here is derived from an EMBL/GenBank/DDBJ whole genome shotgun (WGS) entry which is preliminary data.</text>
</comment>
<dbReference type="EMBL" id="JAHWGI010000968">
    <property type="protein sequence ID" value="KAK3918917.1"/>
    <property type="molecule type" value="Genomic_DNA"/>
</dbReference>
<keyword evidence="2" id="KW-1185">Reference proteome</keyword>
<reference evidence="1" key="2">
    <citation type="journal article" date="2023" name="BMC Genomics">
        <title>Pest status, molecular evolution, and epigenetic factors derived from the genome assembly of Frankliniella fusca, a thysanopteran phytovirus vector.</title>
        <authorList>
            <person name="Catto M.A."/>
            <person name="Labadie P.E."/>
            <person name="Jacobson A.L."/>
            <person name="Kennedy G.G."/>
            <person name="Srinivasan R."/>
            <person name="Hunt B.G."/>
        </authorList>
    </citation>
    <scope>NUCLEOTIDE SEQUENCE</scope>
    <source>
        <strain evidence="1">PL_HMW_Pooled</strain>
    </source>
</reference>
<dbReference type="Gene3D" id="3.40.50.300">
    <property type="entry name" value="P-loop containing nucleotide triphosphate hydrolases"/>
    <property type="match status" value="1"/>
</dbReference>
<dbReference type="InterPro" id="IPR027417">
    <property type="entry name" value="P-loop_NTPase"/>
</dbReference>
<accession>A0AAE1HCK1</accession>
<reference evidence="1" key="1">
    <citation type="submission" date="2021-07" db="EMBL/GenBank/DDBJ databases">
        <authorList>
            <person name="Catto M.A."/>
            <person name="Jacobson A."/>
            <person name="Kennedy G."/>
            <person name="Labadie P."/>
            <person name="Hunt B.G."/>
            <person name="Srinivasan R."/>
        </authorList>
    </citation>
    <scope>NUCLEOTIDE SEQUENCE</scope>
    <source>
        <strain evidence="1">PL_HMW_Pooled</strain>
        <tissue evidence="1">Head</tissue>
    </source>
</reference>
<evidence type="ECO:0000313" key="1">
    <source>
        <dbReference type="EMBL" id="KAK3918917.1"/>
    </source>
</evidence>
<dbReference type="Proteomes" id="UP001219518">
    <property type="component" value="Unassembled WGS sequence"/>
</dbReference>
<sequence length="118" mass="12908">MINRTSSGLDSVWHLSDPFLNQNINVPDPYASRGDAARKCDVDTWDLCVATGLVIDALKRNKSVIVFCSSKAGCVNMCDSLTKTIDKLMRSSPNTLPGIFKLISSERANINGHLHVES</sequence>
<organism evidence="1 2">
    <name type="scientific">Frankliniella fusca</name>
    <dbReference type="NCBI Taxonomy" id="407009"/>
    <lineage>
        <taxon>Eukaryota</taxon>
        <taxon>Metazoa</taxon>
        <taxon>Ecdysozoa</taxon>
        <taxon>Arthropoda</taxon>
        <taxon>Hexapoda</taxon>
        <taxon>Insecta</taxon>
        <taxon>Pterygota</taxon>
        <taxon>Neoptera</taxon>
        <taxon>Paraneoptera</taxon>
        <taxon>Thysanoptera</taxon>
        <taxon>Terebrantia</taxon>
        <taxon>Thripoidea</taxon>
        <taxon>Thripidae</taxon>
        <taxon>Frankliniella</taxon>
    </lineage>
</organism>
<gene>
    <name evidence="1" type="ORF">KUF71_001041</name>
</gene>
<evidence type="ECO:0000313" key="2">
    <source>
        <dbReference type="Proteomes" id="UP001219518"/>
    </source>
</evidence>
<proteinExistence type="predicted"/>